<name>A0ABU8XW82_9PROT</name>
<organism evidence="1 2">
    <name type="scientific">Benzoatithermus flavus</name>
    <dbReference type="NCBI Taxonomy" id="3108223"/>
    <lineage>
        <taxon>Bacteria</taxon>
        <taxon>Pseudomonadati</taxon>
        <taxon>Pseudomonadota</taxon>
        <taxon>Alphaproteobacteria</taxon>
        <taxon>Geminicoccales</taxon>
        <taxon>Geminicoccaceae</taxon>
        <taxon>Benzoatithermus</taxon>
    </lineage>
</organism>
<protein>
    <submittedName>
        <fullName evidence="1">Uncharacterized protein</fullName>
    </submittedName>
</protein>
<evidence type="ECO:0000313" key="2">
    <source>
        <dbReference type="Proteomes" id="UP001375743"/>
    </source>
</evidence>
<sequence>MIDHDLRAVSYLRSVLPEDWDRAADVVGRLVEEVRYLPWSDRARALDAFFWSEAKTGLSTEDVTAIVNRQAAAIADPAPLARYAGYCRAVVTAMLLVLDDSARIDDEAAALVHFFSLDRVHQEAAVEWIGNGHQAILGRRLSAWPGCAFLLLILSPSDSAESFLARDAFWAAMLGRS</sequence>
<keyword evidence="2" id="KW-1185">Reference proteome</keyword>
<dbReference type="Proteomes" id="UP001375743">
    <property type="component" value="Unassembled WGS sequence"/>
</dbReference>
<proteinExistence type="predicted"/>
<gene>
    <name evidence="1" type="ORF">U1T56_20090</name>
</gene>
<evidence type="ECO:0000313" key="1">
    <source>
        <dbReference type="EMBL" id="MEK0085460.1"/>
    </source>
</evidence>
<reference evidence="1 2" key="1">
    <citation type="submission" date="2024-01" db="EMBL/GenBank/DDBJ databases">
        <title>Multi-omics insights into the function and evolution of sodium benzoate biodegradation pathways in Benzoatithermus flavus gen. nov., sp. nov. from hot spring.</title>
        <authorList>
            <person name="Hu C.-J."/>
            <person name="Li W.-J."/>
        </authorList>
    </citation>
    <scope>NUCLEOTIDE SEQUENCE [LARGE SCALE GENOMIC DNA]</scope>
    <source>
        <strain evidence="1 2">SYSU G07066</strain>
    </source>
</reference>
<accession>A0ABU8XW82</accession>
<comment type="caution">
    <text evidence="1">The sequence shown here is derived from an EMBL/GenBank/DDBJ whole genome shotgun (WGS) entry which is preliminary data.</text>
</comment>
<dbReference type="RefSeq" id="WP_418161308.1">
    <property type="nucleotide sequence ID" value="NZ_JBBLZC010000027.1"/>
</dbReference>
<dbReference type="EMBL" id="JBBLZC010000027">
    <property type="protein sequence ID" value="MEK0085460.1"/>
    <property type="molecule type" value="Genomic_DNA"/>
</dbReference>